<feature type="region of interest" description="Disordered" evidence="1">
    <location>
        <begin position="92"/>
        <end position="241"/>
    </location>
</feature>
<proteinExistence type="predicted"/>
<dbReference type="OrthoDB" id="3438340at2759"/>
<feature type="compositionally biased region" description="Basic residues" evidence="1">
    <location>
        <begin position="216"/>
        <end position="235"/>
    </location>
</feature>
<dbReference type="InParanoid" id="A0A0C3DAC3"/>
<reference evidence="2 3" key="1">
    <citation type="submission" date="2014-04" db="EMBL/GenBank/DDBJ databases">
        <authorList>
            <consortium name="DOE Joint Genome Institute"/>
            <person name="Kuo A."/>
            <person name="Martino E."/>
            <person name="Perotto S."/>
            <person name="Kohler A."/>
            <person name="Nagy L.G."/>
            <person name="Floudas D."/>
            <person name="Copeland A."/>
            <person name="Barry K.W."/>
            <person name="Cichocki N."/>
            <person name="Veneault-Fourrey C."/>
            <person name="LaButti K."/>
            <person name="Lindquist E.A."/>
            <person name="Lipzen A."/>
            <person name="Lundell T."/>
            <person name="Morin E."/>
            <person name="Murat C."/>
            <person name="Sun H."/>
            <person name="Tunlid A."/>
            <person name="Henrissat B."/>
            <person name="Grigoriev I.V."/>
            <person name="Hibbett D.S."/>
            <person name="Martin F."/>
            <person name="Nordberg H.P."/>
            <person name="Cantor M.N."/>
            <person name="Hua S.X."/>
        </authorList>
    </citation>
    <scope>NUCLEOTIDE SEQUENCE [LARGE SCALE GENOMIC DNA]</scope>
    <source>
        <strain evidence="2 3">Zn</strain>
    </source>
</reference>
<dbReference type="EMBL" id="KN832879">
    <property type="protein sequence ID" value="KIM98882.1"/>
    <property type="molecule type" value="Genomic_DNA"/>
</dbReference>
<protein>
    <submittedName>
        <fullName evidence="2">Uncharacterized protein</fullName>
    </submittedName>
</protein>
<dbReference type="AlphaFoldDB" id="A0A0C3DAC3"/>
<sequence>MAPEGSLKSAQASKEALDVISNRISIALAKHDKIVKSWTVLSSRSKDNEKTQEQLEAEDAVLFRKGPQYLGVGAPIPSHFLVSDAERNNKSLRAKFFPSKGLRGSKPRDEEEKVASVKRAKVEESSDEEVGRSALGKAKKRKRTTDLPSKATEGNEKSSIKDDSIPAMLLERNSNTTRKDTPSKGVKDSEGFSDQDGATAIFDRQSSKSAEELRREKKRQRKLLKKKQKKKNKNKGTKEAV</sequence>
<evidence type="ECO:0000313" key="2">
    <source>
        <dbReference type="EMBL" id="KIM98882.1"/>
    </source>
</evidence>
<evidence type="ECO:0000313" key="3">
    <source>
        <dbReference type="Proteomes" id="UP000054321"/>
    </source>
</evidence>
<gene>
    <name evidence="2" type="ORF">OIDMADRAFT_181376</name>
</gene>
<keyword evidence="3" id="KW-1185">Reference proteome</keyword>
<dbReference type="HOGENOM" id="CLU_1152065_0_0_1"/>
<dbReference type="Proteomes" id="UP000054321">
    <property type="component" value="Unassembled WGS sequence"/>
</dbReference>
<reference evidence="3" key="2">
    <citation type="submission" date="2015-01" db="EMBL/GenBank/DDBJ databases">
        <title>Evolutionary Origins and Diversification of the Mycorrhizal Mutualists.</title>
        <authorList>
            <consortium name="DOE Joint Genome Institute"/>
            <consortium name="Mycorrhizal Genomics Consortium"/>
            <person name="Kohler A."/>
            <person name="Kuo A."/>
            <person name="Nagy L.G."/>
            <person name="Floudas D."/>
            <person name="Copeland A."/>
            <person name="Barry K.W."/>
            <person name="Cichocki N."/>
            <person name="Veneault-Fourrey C."/>
            <person name="LaButti K."/>
            <person name="Lindquist E.A."/>
            <person name="Lipzen A."/>
            <person name="Lundell T."/>
            <person name="Morin E."/>
            <person name="Murat C."/>
            <person name="Riley R."/>
            <person name="Ohm R."/>
            <person name="Sun H."/>
            <person name="Tunlid A."/>
            <person name="Henrissat B."/>
            <person name="Grigoriev I.V."/>
            <person name="Hibbett D.S."/>
            <person name="Martin F."/>
        </authorList>
    </citation>
    <scope>NUCLEOTIDE SEQUENCE [LARGE SCALE GENOMIC DNA]</scope>
    <source>
        <strain evidence="3">Zn</strain>
    </source>
</reference>
<feature type="compositionally biased region" description="Basic and acidic residues" evidence="1">
    <location>
        <begin position="177"/>
        <end position="190"/>
    </location>
</feature>
<evidence type="ECO:0000256" key="1">
    <source>
        <dbReference type="SAM" id="MobiDB-lite"/>
    </source>
</evidence>
<name>A0A0C3DAC3_OIDMZ</name>
<feature type="compositionally biased region" description="Basic and acidic residues" evidence="1">
    <location>
        <begin position="205"/>
        <end position="215"/>
    </location>
</feature>
<accession>A0A0C3DAC3</accession>
<organism evidence="2 3">
    <name type="scientific">Oidiodendron maius (strain Zn)</name>
    <dbReference type="NCBI Taxonomy" id="913774"/>
    <lineage>
        <taxon>Eukaryota</taxon>
        <taxon>Fungi</taxon>
        <taxon>Dikarya</taxon>
        <taxon>Ascomycota</taxon>
        <taxon>Pezizomycotina</taxon>
        <taxon>Leotiomycetes</taxon>
        <taxon>Leotiomycetes incertae sedis</taxon>
        <taxon>Myxotrichaceae</taxon>
        <taxon>Oidiodendron</taxon>
    </lineage>
</organism>
<feature type="compositionally biased region" description="Basic and acidic residues" evidence="1">
    <location>
        <begin position="153"/>
        <end position="164"/>
    </location>
</feature>
<feature type="compositionally biased region" description="Basic and acidic residues" evidence="1">
    <location>
        <begin position="106"/>
        <end position="124"/>
    </location>
</feature>